<dbReference type="Proteomes" id="UP000228781">
    <property type="component" value="Unassembled WGS sequence"/>
</dbReference>
<protein>
    <recommendedName>
        <fullName evidence="1">LytR/CpsA/Psr regulator C-terminal domain-containing protein</fullName>
    </recommendedName>
</protein>
<comment type="caution">
    <text evidence="2">The sequence shown here is derived from an EMBL/GenBank/DDBJ whole genome shotgun (WGS) entry which is preliminary data.</text>
</comment>
<name>A0A2M8EIM6_UNCKA</name>
<evidence type="ECO:0000313" key="2">
    <source>
        <dbReference type="EMBL" id="PJC22472.1"/>
    </source>
</evidence>
<dbReference type="Pfam" id="PF13399">
    <property type="entry name" value="LytR_C"/>
    <property type="match status" value="1"/>
</dbReference>
<dbReference type="PANTHER" id="PTHR33392:SF6">
    <property type="entry name" value="POLYISOPRENYL-TEICHOIC ACID--PEPTIDOGLYCAN TEICHOIC ACID TRANSFERASE TAGU"/>
    <property type="match status" value="1"/>
</dbReference>
<accession>A0A2M8EIM6</accession>
<reference evidence="3" key="1">
    <citation type="submission" date="2017-09" db="EMBL/GenBank/DDBJ databases">
        <title>Depth-based differentiation of microbial function through sediment-hosted aquifers and enrichment of novel symbionts in the deep terrestrial subsurface.</title>
        <authorList>
            <person name="Probst A.J."/>
            <person name="Ladd B."/>
            <person name="Jarett J.K."/>
            <person name="Geller-Mcgrath D.E."/>
            <person name="Sieber C.M.K."/>
            <person name="Emerson J.B."/>
            <person name="Anantharaman K."/>
            <person name="Thomas B.C."/>
            <person name="Malmstrom R."/>
            <person name="Stieglmeier M."/>
            <person name="Klingl A."/>
            <person name="Woyke T."/>
            <person name="Ryan C.M."/>
            <person name="Banfield J.F."/>
        </authorList>
    </citation>
    <scope>NUCLEOTIDE SEQUENCE [LARGE SCALE GENOMIC DNA]</scope>
</reference>
<evidence type="ECO:0000313" key="3">
    <source>
        <dbReference type="Proteomes" id="UP000228781"/>
    </source>
</evidence>
<proteinExistence type="predicted"/>
<sequence length="285" mass="31955">TAPLNLLWLEVEEIESETSPLTNLAVIALNPTLNRFTIINLPLEHKVYLPTQGKQPLKAIYGVGNLLDPKQGVLLTSKNVSYLLGIPIDGYLLVGRRGVQQLSGLLDNPPHPKDYLSIKNLTFLPQMATLGHHFLRTNLSLNELGRLILFLWGVRSDKVVSFALKMTDFNDLISLDRQLRPYVEDKTFAKERLKIQILNGTLKPGLASFAARMVRNLGGEVIRVGNYERQDLTKGFLVLNESGSHTAQRLAYIFGVVDSRPPRTSSEKRADITLILGLENYKKIF</sequence>
<dbReference type="Gene3D" id="3.30.420.590">
    <property type="match status" value="1"/>
</dbReference>
<feature type="domain" description="LytR/CpsA/Psr regulator C-terminal" evidence="1">
    <location>
        <begin position="193"/>
        <end position="277"/>
    </location>
</feature>
<gene>
    <name evidence="2" type="ORF">CO059_02395</name>
</gene>
<dbReference type="Gene3D" id="3.30.70.2390">
    <property type="match status" value="1"/>
</dbReference>
<dbReference type="AlphaFoldDB" id="A0A2M8EIM6"/>
<dbReference type="PANTHER" id="PTHR33392">
    <property type="entry name" value="POLYISOPRENYL-TEICHOIC ACID--PEPTIDOGLYCAN TEICHOIC ACID TRANSFERASE TAGU"/>
    <property type="match status" value="1"/>
</dbReference>
<evidence type="ECO:0000259" key="1">
    <source>
        <dbReference type="Pfam" id="PF13399"/>
    </source>
</evidence>
<organism evidence="2 3">
    <name type="scientific">candidate division WWE3 bacterium CG_4_9_14_0_2_um_filter_48_10</name>
    <dbReference type="NCBI Taxonomy" id="1975078"/>
    <lineage>
        <taxon>Bacteria</taxon>
        <taxon>Katanobacteria</taxon>
    </lineage>
</organism>
<dbReference type="EMBL" id="PFSK01000035">
    <property type="protein sequence ID" value="PJC22472.1"/>
    <property type="molecule type" value="Genomic_DNA"/>
</dbReference>
<dbReference type="InterPro" id="IPR027381">
    <property type="entry name" value="LytR/CpsA/Psr_C"/>
</dbReference>
<dbReference type="InterPro" id="IPR050922">
    <property type="entry name" value="LytR/CpsA/Psr_CW_biosynth"/>
</dbReference>
<feature type="non-terminal residue" evidence="2">
    <location>
        <position position="1"/>
    </location>
</feature>